<proteinExistence type="predicted"/>
<evidence type="ECO:0000259" key="1">
    <source>
        <dbReference type="Pfam" id="PF03259"/>
    </source>
</evidence>
<dbReference type="EMBL" id="PFFQ01000006">
    <property type="protein sequence ID" value="PIW18996.1"/>
    <property type="molecule type" value="Genomic_DNA"/>
</dbReference>
<evidence type="ECO:0000313" key="3">
    <source>
        <dbReference type="Proteomes" id="UP000231019"/>
    </source>
</evidence>
<organism evidence="2 3">
    <name type="scientific">bacterium (Candidatus Blackallbacteria) CG17_big_fil_post_rev_8_21_14_2_50_48_46</name>
    <dbReference type="NCBI Taxonomy" id="2014261"/>
    <lineage>
        <taxon>Bacteria</taxon>
        <taxon>Candidatus Blackallbacteria</taxon>
    </lineage>
</organism>
<dbReference type="Proteomes" id="UP000231019">
    <property type="component" value="Unassembled WGS sequence"/>
</dbReference>
<feature type="domain" description="Roadblock/LAMTOR2" evidence="1">
    <location>
        <begin position="2"/>
        <end position="78"/>
    </location>
</feature>
<accession>A0A2M7GA29</accession>
<gene>
    <name evidence="2" type="ORF">COW36_02490</name>
</gene>
<evidence type="ECO:0000313" key="2">
    <source>
        <dbReference type="EMBL" id="PIW18996.1"/>
    </source>
</evidence>
<dbReference type="Pfam" id="PF03259">
    <property type="entry name" value="Robl_LC7"/>
    <property type="match status" value="1"/>
</dbReference>
<comment type="caution">
    <text evidence="2">The sequence shown here is derived from an EMBL/GenBank/DDBJ whole genome shotgun (WGS) entry which is preliminary data.</text>
</comment>
<reference evidence="2 3" key="1">
    <citation type="submission" date="2017-09" db="EMBL/GenBank/DDBJ databases">
        <title>Depth-based differentiation of microbial function through sediment-hosted aquifers and enrichment of novel symbionts in the deep terrestrial subsurface.</title>
        <authorList>
            <person name="Probst A.J."/>
            <person name="Ladd B."/>
            <person name="Jarett J.K."/>
            <person name="Geller-Mcgrath D.E."/>
            <person name="Sieber C.M."/>
            <person name="Emerson J.B."/>
            <person name="Anantharaman K."/>
            <person name="Thomas B.C."/>
            <person name="Malmstrom R."/>
            <person name="Stieglmeier M."/>
            <person name="Klingl A."/>
            <person name="Woyke T."/>
            <person name="Ryan C.M."/>
            <person name="Banfield J.F."/>
        </authorList>
    </citation>
    <scope>NUCLEOTIDE SEQUENCE [LARGE SCALE GENOMIC DNA]</scope>
    <source>
        <strain evidence="2">CG17_big_fil_post_rev_8_21_14_2_50_48_46</strain>
    </source>
</reference>
<protein>
    <recommendedName>
        <fullName evidence="1">Roadblock/LAMTOR2 domain-containing protein</fullName>
    </recommendedName>
</protein>
<dbReference type="InterPro" id="IPR004942">
    <property type="entry name" value="Roadblock/LAMTOR2_dom"/>
</dbReference>
<dbReference type="AlphaFoldDB" id="A0A2M7GA29"/>
<sequence length="98" mass="10269">MQQLPGVTSVGIVSGAGQLVTSNPPMEAEVGNVAMSMFANLGVQIKRMQRGTLKRILLETEQGITLLSGLADGSLMVVFVNSTDGFNLSKLMETAASL</sequence>
<name>A0A2M7GA29_9BACT</name>
<dbReference type="SUPFAM" id="SSF103196">
    <property type="entry name" value="Roadblock/LC7 domain"/>
    <property type="match status" value="1"/>
</dbReference>
<dbReference type="Gene3D" id="3.30.450.30">
    <property type="entry name" value="Dynein light chain 2a, cytoplasmic"/>
    <property type="match status" value="1"/>
</dbReference>